<evidence type="ECO:0000313" key="4">
    <source>
        <dbReference type="Proteomes" id="UP001375743"/>
    </source>
</evidence>
<dbReference type="InterPro" id="IPR014004">
    <property type="entry name" value="Transpt-assoc_nodulatn_dom_bac"/>
</dbReference>
<evidence type="ECO:0000259" key="2">
    <source>
        <dbReference type="PROSITE" id="PS50914"/>
    </source>
</evidence>
<dbReference type="RefSeq" id="WP_418160193.1">
    <property type="nucleotide sequence ID" value="NZ_JBBLZC010000014.1"/>
</dbReference>
<dbReference type="Proteomes" id="UP001375743">
    <property type="component" value="Unassembled WGS sequence"/>
</dbReference>
<feature type="compositionally biased region" description="Basic and acidic residues" evidence="1">
    <location>
        <begin position="1"/>
        <end position="12"/>
    </location>
</feature>
<dbReference type="PROSITE" id="PS50914">
    <property type="entry name" value="BON"/>
    <property type="match status" value="1"/>
</dbReference>
<accession>A0ABU8XT17</accession>
<feature type="compositionally biased region" description="Low complexity" evidence="1">
    <location>
        <begin position="250"/>
        <end position="259"/>
    </location>
</feature>
<proteinExistence type="predicted"/>
<organism evidence="3 4">
    <name type="scientific">Benzoatithermus flavus</name>
    <dbReference type="NCBI Taxonomy" id="3108223"/>
    <lineage>
        <taxon>Bacteria</taxon>
        <taxon>Pseudomonadati</taxon>
        <taxon>Pseudomonadota</taxon>
        <taxon>Alphaproteobacteria</taxon>
        <taxon>Geminicoccales</taxon>
        <taxon>Geminicoccaceae</taxon>
        <taxon>Benzoatithermus</taxon>
    </lineage>
</organism>
<dbReference type="EMBL" id="JBBLZC010000014">
    <property type="protein sequence ID" value="MEK0084342.1"/>
    <property type="molecule type" value="Genomic_DNA"/>
</dbReference>
<feature type="compositionally biased region" description="Polar residues" evidence="1">
    <location>
        <begin position="240"/>
        <end position="249"/>
    </location>
</feature>
<evidence type="ECO:0000256" key="1">
    <source>
        <dbReference type="SAM" id="MobiDB-lite"/>
    </source>
</evidence>
<feature type="region of interest" description="Disordered" evidence="1">
    <location>
        <begin position="1"/>
        <end position="53"/>
    </location>
</feature>
<reference evidence="3 4" key="1">
    <citation type="submission" date="2024-01" db="EMBL/GenBank/DDBJ databases">
        <title>Multi-omics insights into the function and evolution of sodium benzoate biodegradation pathways in Benzoatithermus flavus gen. nov., sp. nov. from hot spring.</title>
        <authorList>
            <person name="Hu C.-J."/>
            <person name="Li W.-J."/>
        </authorList>
    </citation>
    <scope>NUCLEOTIDE SEQUENCE [LARGE SCALE GENOMIC DNA]</scope>
    <source>
        <strain evidence="3 4">SYSU G07066</strain>
    </source>
</reference>
<feature type="compositionally biased region" description="Basic residues" evidence="1">
    <location>
        <begin position="97"/>
        <end position="112"/>
    </location>
</feature>
<dbReference type="InterPro" id="IPR051686">
    <property type="entry name" value="Lipoprotein_DolP"/>
</dbReference>
<feature type="compositionally biased region" description="Basic and acidic residues" evidence="1">
    <location>
        <begin position="19"/>
        <end position="44"/>
    </location>
</feature>
<dbReference type="SMART" id="SM00749">
    <property type="entry name" value="BON"/>
    <property type="match status" value="1"/>
</dbReference>
<protein>
    <submittedName>
        <fullName evidence="3">BON domain-containing protein</fullName>
    </submittedName>
</protein>
<dbReference type="Gene3D" id="3.30.1340.30">
    <property type="match status" value="1"/>
</dbReference>
<sequence length="272" mass="29029">MAERASHGRPEEGGSSADPYRHQPDHRFYGYDDPGRERRYRDWQPEPPPGETYRRAFYSRYGFGLGDYAGRGVSRAAADAVTDYDGGEPGGQIHPEHHVRARGQRGRGPKGYRRSDERIREDVSDWLTDDAWIDASDIEVRVENGEVTLDGTVNSRRARRRAEDIAESVSGVSYVQNNLRVRQRQDRGRPPIYEGATSSSALGGLDAGMGSAGVSALSGSAAGSPAMGTTGGRSGAAPGVTSTTGIGYSTATGTNRNAGTGPGSSQEEGHLG</sequence>
<comment type="caution">
    <text evidence="3">The sequence shown here is derived from an EMBL/GenBank/DDBJ whole genome shotgun (WGS) entry which is preliminary data.</text>
</comment>
<feature type="domain" description="BON" evidence="2">
    <location>
        <begin position="115"/>
        <end position="183"/>
    </location>
</feature>
<feature type="region of interest" description="Disordered" evidence="1">
    <location>
        <begin position="83"/>
        <end position="116"/>
    </location>
</feature>
<name>A0ABU8XT17_9PROT</name>
<dbReference type="PANTHER" id="PTHR34606">
    <property type="entry name" value="BON DOMAIN-CONTAINING PROTEIN"/>
    <property type="match status" value="1"/>
</dbReference>
<keyword evidence="4" id="KW-1185">Reference proteome</keyword>
<gene>
    <name evidence="3" type="ORF">U1T56_14385</name>
</gene>
<dbReference type="PANTHER" id="PTHR34606:SF15">
    <property type="entry name" value="BON DOMAIN-CONTAINING PROTEIN"/>
    <property type="match status" value="1"/>
</dbReference>
<dbReference type="Pfam" id="PF04972">
    <property type="entry name" value="BON"/>
    <property type="match status" value="1"/>
</dbReference>
<dbReference type="InterPro" id="IPR007055">
    <property type="entry name" value="BON_dom"/>
</dbReference>
<evidence type="ECO:0000313" key="3">
    <source>
        <dbReference type="EMBL" id="MEK0084342.1"/>
    </source>
</evidence>
<feature type="region of interest" description="Disordered" evidence="1">
    <location>
        <begin position="178"/>
        <end position="272"/>
    </location>
</feature>
<feature type="compositionally biased region" description="Low complexity" evidence="1">
    <location>
        <begin position="212"/>
        <end position="228"/>
    </location>
</feature>